<evidence type="ECO:0000256" key="4">
    <source>
        <dbReference type="SAM" id="SignalP"/>
    </source>
</evidence>
<proteinExistence type="predicted"/>
<organism evidence="7 8">
    <name type="scientific">Caerostris extrusa</name>
    <name type="common">Bark spider</name>
    <name type="synonym">Caerostris bankana</name>
    <dbReference type="NCBI Taxonomy" id="172846"/>
    <lineage>
        <taxon>Eukaryota</taxon>
        <taxon>Metazoa</taxon>
        <taxon>Ecdysozoa</taxon>
        <taxon>Arthropoda</taxon>
        <taxon>Chelicerata</taxon>
        <taxon>Arachnida</taxon>
        <taxon>Araneae</taxon>
        <taxon>Araneomorphae</taxon>
        <taxon>Entelegynae</taxon>
        <taxon>Araneoidea</taxon>
        <taxon>Araneidae</taxon>
        <taxon>Caerostris</taxon>
    </lineage>
</organism>
<dbReference type="InterPro" id="IPR000409">
    <property type="entry name" value="BEACH_dom"/>
</dbReference>
<dbReference type="InterPro" id="IPR036372">
    <property type="entry name" value="BEACH_dom_sf"/>
</dbReference>
<protein>
    <submittedName>
        <fullName evidence="7">WD repeat and FYVE domain-containing protein 3</fullName>
    </submittedName>
</protein>
<dbReference type="InterPro" id="IPR051944">
    <property type="entry name" value="BEACH_domain_protein"/>
</dbReference>
<dbReference type="Gene3D" id="2.30.29.30">
    <property type="entry name" value="Pleckstrin-homology domain (PH domain)/Phosphotyrosine-binding domain (PTB)"/>
    <property type="match status" value="1"/>
</dbReference>
<feature type="region of interest" description="Disordered" evidence="3">
    <location>
        <begin position="349"/>
        <end position="383"/>
    </location>
</feature>
<evidence type="ECO:0000259" key="6">
    <source>
        <dbReference type="PROSITE" id="PS51783"/>
    </source>
</evidence>
<dbReference type="PANTHER" id="PTHR46108:SF4">
    <property type="entry name" value="BLUE CHEESE"/>
    <property type="match status" value="1"/>
</dbReference>
<dbReference type="SUPFAM" id="SSF81837">
    <property type="entry name" value="BEACH domain"/>
    <property type="match status" value="1"/>
</dbReference>
<evidence type="ECO:0000313" key="7">
    <source>
        <dbReference type="EMBL" id="GIX85508.1"/>
    </source>
</evidence>
<feature type="domain" description="BEACH" evidence="5">
    <location>
        <begin position="543"/>
        <end position="590"/>
    </location>
</feature>
<keyword evidence="2" id="KW-0677">Repeat</keyword>
<comment type="caution">
    <text evidence="7">The sequence shown here is derived from an EMBL/GenBank/DDBJ whole genome shotgun (WGS) entry which is preliminary data.</text>
</comment>
<dbReference type="AlphaFoldDB" id="A0AAV4NM24"/>
<gene>
    <name evidence="7" type="primary">WDFY3</name>
    <name evidence="7" type="ORF">CEXT_786471</name>
</gene>
<evidence type="ECO:0000256" key="2">
    <source>
        <dbReference type="ARBA" id="ARBA00022737"/>
    </source>
</evidence>
<reference evidence="7 8" key="1">
    <citation type="submission" date="2021-06" db="EMBL/GenBank/DDBJ databases">
        <title>Caerostris extrusa draft genome.</title>
        <authorList>
            <person name="Kono N."/>
            <person name="Arakawa K."/>
        </authorList>
    </citation>
    <scope>NUCLEOTIDE SEQUENCE [LARGE SCALE GENOMIC DNA]</scope>
</reference>
<dbReference type="PROSITE" id="PS51783">
    <property type="entry name" value="PH_BEACH"/>
    <property type="match status" value="1"/>
</dbReference>
<dbReference type="Pfam" id="PF14844">
    <property type="entry name" value="PH_BEACH"/>
    <property type="match status" value="1"/>
</dbReference>
<evidence type="ECO:0000259" key="5">
    <source>
        <dbReference type="PROSITE" id="PS50197"/>
    </source>
</evidence>
<dbReference type="Proteomes" id="UP001054945">
    <property type="component" value="Unassembled WGS sequence"/>
</dbReference>
<evidence type="ECO:0000256" key="3">
    <source>
        <dbReference type="SAM" id="MobiDB-lite"/>
    </source>
</evidence>
<dbReference type="InterPro" id="IPR023362">
    <property type="entry name" value="PH-BEACH_dom"/>
</dbReference>
<dbReference type="EMBL" id="BPLR01021069">
    <property type="protein sequence ID" value="GIX85508.1"/>
    <property type="molecule type" value="Genomic_DNA"/>
</dbReference>
<evidence type="ECO:0000256" key="1">
    <source>
        <dbReference type="ARBA" id="ARBA00022574"/>
    </source>
</evidence>
<name>A0AAV4NM24_CAEEX</name>
<dbReference type="Gene3D" id="1.10.1540.10">
    <property type="entry name" value="BEACH domain"/>
    <property type="match status" value="1"/>
</dbReference>
<dbReference type="CDD" id="cd01201">
    <property type="entry name" value="PH_BEACH"/>
    <property type="match status" value="1"/>
</dbReference>
<feature type="signal peptide" evidence="4">
    <location>
        <begin position="1"/>
        <end position="16"/>
    </location>
</feature>
<dbReference type="Pfam" id="PF02138">
    <property type="entry name" value="Beach"/>
    <property type="match status" value="1"/>
</dbReference>
<dbReference type="SUPFAM" id="SSF50729">
    <property type="entry name" value="PH domain-like"/>
    <property type="match status" value="1"/>
</dbReference>
<feature type="chain" id="PRO_5043730388" evidence="4">
    <location>
        <begin position="17"/>
        <end position="590"/>
    </location>
</feature>
<evidence type="ECO:0000313" key="8">
    <source>
        <dbReference type="Proteomes" id="UP001054945"/>
    </source>
</evidence>
<feature type="domain" description="BEACH-type PH" evidence="6">
    <location>
        <begin position="391"/>
        <end position="515"/>
    </location>
</feature>
<dbReference type="InterPro" id="IPR011993">
    <property type="entry name" value="PH-like_dom_sf"/>
</dbReference>
<keyword evidence="4" id="KW-0732">Signal</keyword>
<dbReference type="PROSITE" id="PS50197">
    <property type="entry name" value="BEACH"/>
    <property type="match status" value="1"/>
</dbReference>
<keyword evidence="1" id="KW-0853">WD repeat</keyword>
<sequence length="590" mass="67877">MFSILLAALLIDFGMGCLQKDCHKVLDFIIKLIAQAKRKGSSTSLDNIYHSLNRTILYQLSRPMENVIQMVVLEGLQKIAAHKNIVISPMNHENEFFGCLCYCLLQLTEDPNQSKNANQQSTWHGVGRIYNSRKQVLEEICKMPFSCFTSHTQNAKVPSLDSLRSVLHEPIGKCWQNYLETERKQGYTKETWFFNHNSNQNSKKVNNIFKKYVFNEWLQTEAELTRERALWGPPVGSKLDKWMLDMTEGPCRMRKKMVKNELFYIHYPYRPDVEGGENRALKYKVATSFDSKEYYKRWRPENMVEQDTISVDATSLESVDIPSDGDSLEEREIGFQGLRAACLLSRSSANRSNDWDDDQDVTETSTEGSGDQDAKSNESSPENQNILRLLEDGEKISHMFRCARIQGLDTCEGLLLFGKEHFYVVDGFTLLKTREIRDIDSLPVNMHDPIIPNSTPISKHQKRMCSKFSYDEIRDVHKRRYLLQPIALEVFSADGRNYLLAFPRMITNKVYARFLAVATAITDNVQESLAGQKRTANVESSANIFTSLISDTSVTKRWVRGEISNFQYLMHLNTLAGRSYNDLMQYPVFP</sequence>
<keyword evidence="8" id="KW-1185">Reference proteome</keyword>
<dbReference type="PANTHER" id="PTHR46108">
    <property type="entry name" value="BLUE CHEESE"/>
    <property type="match status" value="1"/>
</dbReference>
<accession>A0AAV4NM24</accession>